<feature type="region of interest" description="Disordered" evidence="1">
    <location>
        <begin position="1"/>
        <end position="51"/>
    </location>
</feature>
<feature type="compositionally biased region" description="Basic and acidic residues" evidence="1">
    <location>
        <begin position="33"/>
        <end position="51"/>
    </location>
</feature>
<dbReference type="AlphaFoldDB" id="A0A897NF40"/>
<accession>A0A897NF40</accession>
<reference evidence="2" key="1">
    <citation type="submission" date="2020-11" db="EMBL/GenBank/DDBJ databases">
        <title>Carbohydrate-dependent, anaerobic sulfur respiration: A novel catabolism in halophilic archaea.</title>
        <authorList>
            <person name="Sorokin D.Y."/>
            <person name="Messina E."/>
            <person name="Smedile F."/>
            <person name="La Cono V."/>
            <person name="Hallsworth J.E."/>
            <person name="Yakimov M.M."/>
        </authorList>
    </citation>
    <scope>NUCLEOTIDE SEQUENCE</scope>
    <source>
        <strain evidence="2">HSR-Bgl</strain>
    </source>
</reference>
<evidence type="ECO:0000313" key="2">
    <source>
        <dbReference type="EMBL" id="QSG11307.1"/>
    </source>
</evidence>
<dbReference type="EMBL" id="CP064789">
    <property type="protein sequence ID" value="QSG11307.1"/>
    <property type="molecule type" value="Genomic_DNA"/>
</dbReference>
<protein>
    <submittedName>
        <fullName evidence="2">Uncharacterized protein</fullName>
    </submittedName>
</protein>
<dbReference type="Proteomes" id="UP000663305">
    <property type="component" value="Chromosome"/>
</dbReference>
<sequence>MRGFLKASVATPASEARASRRLEPTADPPMNAHRSEPHDDPSIGFEHYHEDGIEEAMLDE</sequence>
<proteinExistence type="predicted"/>
<name>A0A897NF40_9EURY</name>
<evidence type="ECO:0000256" key="1">
    <source>
        <dbReference type="SAM" id="MobiDB-lite"/>
    </source>
</evidence>
<gene>
    <name evidence="2" type="ORF">HSBGL_0877</name>
</gene>
<evidence type="ECO:0000313" key="3">
    <source>
        <dbReference type="Proteomes" id="UP000663305"/>
    </source>
</evidence>
<organism evidence="2 3">
    <name type="scientific">Halapricum desulfuricans</name>
    <dbReference type="NCBI Taxonomy" id="2841257"/>
    <lineage>
        <taxon>Archaea</taxon>
        <taxon>Methanobacteriati</taxon>
        <taxon>Methanobacteriota</taxon>
        <taxon>Stenosarchaea group</taxon>
        <taxon>Halobacteria</taxon>
        <taxon>Halobacteriales</taxon>
        <taxon>Haloarculaceae</taxon>
        <taxon>Halapricum</taxon>
    </lineage>
</organism>